<dbReference type="PANTHER" id="PTHR24198">
    <property type="entry name" value="ANKYRIN REPEAT AND PROTEIN KINASE DOMAIN-CONTAINING PROTEIN"/>
    <property type="match status" value="1"/>
</dbReference>
<feature type="compositionally biased region" description="Low complexity" evidence="4">
    <location>
        <begin position="418"/>
        <end position="436"/>
    </location>
</feature>
<protein>
    <submittedName>
        <fullName evidence="7">Uncharacterized protein</fullName>
    </submittedName>
</protein>
<evidence type="ECO:0000256" key="2">
    <source>
        <dbReference type="ARBA" id="ARBA00023043"/>
    </source>
</evidence>
<dbReference type="EMBL" id="GL832982">
    <property type="protein sequence ID" value="EGD78258.1"/>
    <property type="molecule type" value="Genomic_DNA"/>
</dbReference>
<dbReference type="AlphaFoldDB" id="F2UMA9"/>
<dbReference type="PROSITE" id="PS50088">
    <property type="entry name" value="ANK_REPEAT"/>
    <property type="match status" value="2"/>
</dbReference>
<keyword evidence="5" id="KW-0472">Membrane</keyword>
<dbReference type="InterPro" id="IPR036770">
    <property type="entry name" value="Ankyrin_rpt-contain_sf"/>
</dbReference>
<evidence type="ECO:0000256" key="4">
    <source>
        <dbReference type="SAM" id="MobiDB-lite"/>
    </source>
</evidence>
<feature type="repeat" description="ANK" evidence="3">
    <location>
        <begin position="653"/>
        <end position="685"/>
    </location>
</feature>
<dbReference type="KEGG" id="sre:PTSG_09323"/>
<feature type="chain" id="PRO_5003288719" evidence="6">
    <location>
        <begin position="21"/>
        <end position="768"/>
    </location>
</feature>
<evidence type="ECO:0000313" key="7">
    <source>
        <dbReference type="EMBL" id="EGD78258.1"/>
    </source>
</evidence>
<evidence type="ECO:0000256" key="3">
    <source>
        <dbReference type="PROSITE-ProRule" id="PRU00023"/>
    </source>
</evidence>
<accession>F2UMA9</accession>
<feature type="repeat" description="ANK" evidence="3">
    <location>
        <begin position="619"/>
        <end position="652"/>
    </location>
</feature>
<dbReference type="InParanoid" id="F2UMA9"/>
<dbReference type="OrthoDB" id="426293at2759"/>
<keyword evidence="5" id="KW-0812">Transmembrane</keyword>
<dbReference type="Pfam" id="PF12796">
    <property type="entry name" value="Ank_2"/>
    <property type="match status" value="1"/>
</dbReference>
<dbReference type="RefSeq" id="XP_004989581.1">
    <property type="nucleotide sequence ID" value="XM_004989524.1"/>
</dbReference>
<feature type="region of interest" description="Disordered" evidence="4">
    <location>
        <begin position="521"/>
        <end position="572"/>
    </location>
</feature>
<feature type="compositionally biased region" description="Low complexity" evidence="4">
    <location>
        <begin position="539"/>
        <end position="571"/>
    </location>
</feature>
<feature type="region of interest" description="Disordered" evidence="4">
    <location>
        <begin position="247"/>
        <end position="275"/>
    </location>
</feature>
<evidence type="ECO:0000313" key="8">
    <source>
        <dbReference type="Proteomes" id="UP000007799"/>
    </source>
</evidence>
<dbReference type="SUPFAM" id="SSF48403">
    <property type="entry name" value="Ankyrin repeat"/>
    <property type="match status" value="1"/>
</dbReference>
<keyword evidence="1" id="KW-0677">Repeat</keyword>
<feature type="transmembrane region" description="Helical" evidence="5">
    <location>
        <begin position="308"/>
        <end position="331"/>
    </location>
</feature>
<sequence>MWVLLLLATFPTRTTPLVRADDDDHQGGSGNVPWSETRKTRFIVISSCPQAENRVIPAGFFDTSKDLRVTIIASCSVVLNGTGGWSDLEIEVEAGAVVPLLSFPDLQRVDDIYVSVDGVLDKLSMPSIHTIDEFKIETTKGSNVSVVLGHPSTHSVHALDQVDVQTRGFVGVSIYGRCLTVREVDVSRDWADATGRIRLFNVSGVTTFSAVPPFLDWLSLFWNNVNVATLPVANSTCHMHTTPMMSTTNMTTTPSTATTSTTASATPTTPSASALPAINTTTTMNTTTTTTTTAAPHPNGPPLNSQQIAAVAATSAIFIVVLVAVIVFTLLAKRAKLDPSLVLREDLDPFDEPAFPQRHAEESLIHNPVYDDEPMPAHGSADDEGEMTIQKFIHRAAILGDVDALDKFRAELVQHQLSSGSGSSLSPGSSSSAQATPSPPAHDASSPFFASTQQQHQQHDHEQQQREQQQGQQSLQQQLLGETAPSPAPLAHGDSGVDGVLAGEDYTAIGEWMHMSELPFEDDDVHASGPSSASTPDAQQPQQQPQQQQQQQQQQHEQEQSQQQQQQQQPHPKLDLRILNSTDDTGNTALSWAVVSNQSRSVQWLIDSGGADCNVQNKAGHTPLALACLHDTSITIIELLLKAGASPNLADNEGCTPLHFASRHDDAAAAITLLANGAHVNAADNEGLCPLMVACSLGRAATVSVLLANRSINIESKDNRGHTALHWALFCAHGISRIQTSNSPSGAILIPANVPITTTTTTTPGADE</sequence>
<dbReference type="eggNOG" id="KOG0514">
    <property type="taxonomic scope" value="Eukaryota"/>
</dbReference>
<feature type="signal peptide" evidence="6">
    <location>
        <begin position="1"/>
        <end position="20"/>
    </location>
</feature>
<evidence type="ECO:0000256" key="1">
    <source>
        <dbReference type="ARBA" id="ARBA00022737"/>
    </source>
</evidence>
<dbReference type="PROSITE" id="PS50297">
    <property type="entry name" value="ANK_REP_REGION"/>
    <property type="match status" value="2"/>
</dbReference>
<proteinExistence type="predicted"/>
<organism evidence="7 8">
    <name type="scientific">Salpingoeca rosetta (strain ATCC 50818 / BSB-021)</name>
    <dbReference type="NCBI Taxonomy" id="946362"/>
    <lineage>
        <taxon>Eukaryota</taxon>
        <taxon>Choanoflagellata</taxon>
        <taxon>Craspedida</taxon>
        <taxon>Salpingoecidae</taxon>
        <taxon>Salpingoeca</taxon>
    </lineage>
</organism>
<feature type="compositionally biased region" description="Low complexity" evidence="4">
    <location>
        <begin position="466"/>
        <end position="477"/>
    </location>
</feature>
<evidence type="ECO:0000256" key="5">
    <source>
        <dbReference type="SAM" id="Phobius"/>
    </source>
</evidence>
<dbReference type="Gene3D" id="1.25.40.20">
    <property type="entry name" value="Ankyrin repeat-containing domain"/>
    <property type="match status" value="1"/>
</dbReference>
<keyword evidence="8" id="KW-1185">Reference proteome</keyword>
<dbReference type="InterPro" id="IPR002110">
    <property type="entry name" value="Ankyrin_rpt"/>
</dbReference>
<name>F2UMA9_SALR5</name>
<dbReference type="Proteomes" id="UP000007799">
    <property type="component" value="Unassembled WGS sequence"/>
</dbReference>
<evidence type="ECO:0000256" key="6">
    <source>
        <dbReference type="SAM" id="SignalP"/>
    </source>
</evidence>
<gene>
    <name evidence="7" type="ORF">PTSG_09323</name>
</gene>
<feature type="compositionally biased region" description="Polar residues" evidence="4">
    <location>
        <begin position="529"/>
        <end position="538"/>
    </location>
</feature>
<dbReference type="SMART" id="SM00248">
    <property type="entry name" value="ANK"/>
    <property type="match status" value="4"/>
</dbReference>
<keyword evidence="5" id="KW-1133">Transmembrane helix</keyword>
<dbReference type="STRING" id="946362.F2UMA9"/>
<feature type="region of interest" description="Disordered" evidence="4">
    <location>
        <begin position="418"/>
        <end position="477"/>
    </location>
</feature>
<dbReference type="PANTHER" id="PTHR24198:SF165">
    <property type="entry name" value="ANKYRIN REPEAT-CONTAINING PROTEIN-RELATED"/>
    <property type="match status" value="1"/>
</dbReference>
<keyword evidence="2 3" id="KW-0040">ANK repeat</keyword>
<dbReference type="GeneID" id="16070131"/>
<keyword evidence="6" id="KW-0732">Signal</keyword>
<reference evidence="7" key="1">
    <citation type="submission" date="2009-08" db="EMBL/GenBank/DDBJ databases">
        <title>Annotation of Salpingoeca rosetta.</title>
        <authorList>
            <consortium name="The Broad Institute Genome Sequencing Platform"/>
            <person name="Russ C."/>
            <person name="Cuomo C."/>
            <person name="Burger G."/>
            <person name="Gray M.W."/>
            <person name="Holland P.W.H."/>
            <person name="King N."/>
            <person name="Lang F.B.F."/>
            <person name="Roger A.J."/>
            <person name="Ruiz-Trillo I."/>
            <person name="Young S.K."/>
            <person name="Zeng Q."/>
            <person name="Gargeya S."/>
            <person name="Alvarado L."/>
            <person name="Berlin A."/>
            <person name="Chapman S.B."/>
            <person name="Chen Z."/>
            <person name="Freedman E."/>
            <person name="Gellesch M."/>
            <person name="Goldberg J."/>
            <person name="Griggs A."/>
            <person name="Gujja S."/>
            <person name="Heilman E."/>
            <person name="Heiman D."/>
            <person name="Howarth C."/>
            <person name="Mehta T."/>
            <person name="Neiman D."/>
            <person name="Pearson M."/>
            <person name="Roberts A."/>
            <person name="Saif S."/>
            <person name="Shea T."/>
            <person name="Shenoy N."/>
            <person name="Sisk P."/>
            <person name="Stolte C."/>
            <person name="Sykes S."/>
            <person name="White J."/>
            <person name="Yandava C."/>
            <person name="Haas B."/>
            <person name="Nusbaum C."/>
            <person name="Birren B."/>
        </authorList>
    </citation>
    <scope>NUCLEOTIDE SEQUENCE</scope>
    <source>
        <strain evidence="7">ATCC 50818</strain>
    </source>
</reference>